<protein>
    <recommendedName>
        <fullName evidence="3">Competence transcription factor</fullName>
    </recommendedName>
</protein>
<sequence length="186" mass="21790">MQEMYDYVIHKETMGILNRYDEYGNLCSLVVEEKDIYEVNESPLVIVKKSALFYGSSLEGAITGARAALGKISMSPVMIGGIERMYWFPSKSTEHEDCIWFSAEHIKDYRTLDDGTLEVRFHNDYSINIASTYYRFDQKVGRANKLKNIMERRTGSKRMFLYIPEKQFIIIKDGGRNHYKIQKRRK</sequence>
<evidence type="ECO:0000313" key="1">
    <source>
        <dbReference type="EMBL" id="GIN22314.1"/>
    </source>
</evidence>
<evidence type="ECO:0000313" key="2">
    <source>
        <dbReference type="Proteomes" id="UP000680279"/>
    </source>
</evidence>
<keyword evidence="2" id="KW-1185">Reference proteome</keyword>
<dbReference type="InterPro" id="IPR010461">
    <property type="entry name" value="ComK"/>
</dbReference>
<dbReference type="Pfam" id="PF06338">
    <property type="entry name" value="ComK"/>
    <property type="match status" value="1"/>
</dbReference>
<evidence type="ECO:0008006" key="3">
    <source>
        <dbReference type="Google" id="ProtNLM"/>
    </source>
</evidence>
<proteinExistence type="predicted"/>
<gene>
    <name evidence="1" type="ORF">J1TS3_34480</name>
</gene>
<name>A0ABQ4K9B6_9BACI</name>
<reference evidence="1 2" key="1">
    <citation type="submission" date="2021-03" db="EMBL/GenBank/DDBJ databases">
        <title>Antimicrobial resistance genes in bacteria isolated from Japanese honey, and their potential for conferring macrolide and lincosamide resistance in the American foulbrood pathogen Paenibacillus larvae.</title>
        <authorList>
            <person name="Okamoto M."/>
            <person name="Kumagai M."/>
            <person name="Kanamori H."/>
            <person name="Takamatsu D."/>
        </authorList>
    </citation>
    <scope>NUCLEOTIDE SEQUENCE [LARGE SCALE GENOMIC DNA]</scope>
    <source>
        <strain evidence="1 2">J1TS3</strain>
    </source>
</reference>
<dbReference type="RefSeq" id="WP_212963572.1">
    <property type="nucleotide sequence ID" value="NZ_BOQT01000015.1"/>
</dbReference>
<dbReference type="Proteomes" id="UP000680279">
    <property type="component" value="Unassembled WGS sequence"/>
</dbReference>
<comment type="caution">
    <text evidence="1">The sequence shown here is derived from an EMBL/GenBank/DDBJ whole genome shotgun (WGS) entry which is preliminary data.</text>
</comment>
<dbReference type="EMBL" id="BOQT01000015">
    <property type="protein sequence ID" value="GIN22314.1"/>
    <property type="molecule type" value="Genomic_DNA"/>
</dbReference>
<organism evidence="1 2">
    <name type="scientific">Siminovitchia fordii</name>
    <dbReference type="NCBI Taxonomy" id="254759"/>
    <lineage>
        <taxon>Bacteria</taxon>
        <taxon>Bacillati</taxon>
        <taxon>Bacillota</taxon>
        <taxon>Bacilli</taxon>
        <taxon>Bacillales</taxon>
        <taxon>Bacillaceae</taxon>
        <taxon>Siminovitchia</taxon>
    </lineage>
</organism>
<accession>A0ABQ4K9B6</accession>